<feature type="region of interest" description="Disordered" evidence="1">
    <location>
        <begin position="185"/>
        <end position="222"/>
    </location>
</feature>
<protein>
    <submittedName>
        <fullName evidence="3">Zinc ribbon domain-containing protein</fullName>
    </submittedName>
</protein>
<proteinExistence type="predicted"/>
<dbReference type="RefSeq" id="WP_394824300.1">
    <property type="nucleotide sequence ID" value="NZ_CP089984.1"/>
</dbReference>
<sequence length="258" mass="27058">MTEKSIQAAAPKPAAALEPAAPAKGRAPAEAGADEAERRLGRAIAFGLPLATLGAAIVVGVVVSVGPAFLVLAGGALVGTVALLWASLRTLGGDAPLPQDLELISRSDRFSEAEERKRAVLRALKDLEHERAIGKIDDEDYESIAAHYRDQAKAILRELDAEVAPYRAKAEDLVRKHLAKRGLESAAASAAGQEAEPEAESLREAEALREPEALRESDSGAEAPVRIACSKCATSNEPDASFCKKCGNALQEAAHAEV</sequence>
<evidence type="ECO:0000313" key="3">
    <source>
        <dbReference type="EMBL" id="WXB14675.1"/>
    </source>
</evidence>
<evidence type="ECO:0000256" key="1">
    <source>
        <dbReference type="SAM" id="MobiDB-lite"/>
    </source>
</evidence>
<feature type="compositionally biased region" description="Low complexity" evidence="1">
    <location>
        <begin position="185"/>
        <end position="194"/>
    </location>
</feature>
<accession>A0ABZ2LVC1</accession>
<keyword evidence="4" id="KW-1185">Reference proteome</keyword>
<dbReference type="EMBL" id="CP089984">
    <property type="protein sequence ID" value="WXB14675.1"/>
    <property type="molecule type" value="Genomic_DNA"/>
</dbReference>
<reference evidence="3 4" key="1">
    <citation type="submission" date="2021-12" db="EMBL/GenBank/DDBJ databases">
        <title>Discovery of the Pendulisporaceae a myxobacterial family with distinct sporulation behavior and unique specialized metabolism.</title>
        <authorList>
            <person name="Garcia R."/>
            <person name="Popoff A."/>
            <person name="Bader C.D."/>
            <person name="Loehr J."/>
            <person name="Walesch S."/>
            <person name="Walt C."/>
            <person name="Boldt J."/>
            <person name="Bunk B."/>
            <person name="Haeckl F.J.F.P.J."/>
            <person name="Gunesch A.P."/>
            <person name="Birkelbach J."/>
            <person name="Nuebel U."/>
            <person name="Pietschmann T."/>
            <person name="Bach T."/>
            <person name="Mueller R."/>
        </authorList>
    </citation>
    <scope>NUCLEOTIDE SEQUENCE [LARGE SCALE GENOMIC DNA]</scope>
    <source>
        <strain evidence="3 4">MSr11954</strain>
    </source>
</reference>
<keyword evidence="2" id="KW-0472">Membrane</keyword>
<keyword evidence="2" id="KW-1133">Transmembrane helix</keyword>
<feature type="transmembrane region" description="Helical" evidence="2">
    <location>
        <begin position="43"/>
        <end position="63"/>
    </location>
</feature>
<feature type="region of interest" description="Disordered" evidence="1">
    <location>
        <begin position="1"/>
        <end position="32"/>
    </location>
</feature>
<feature type="compositionally biased region" description="Low complexity" evidence="1">
    <location>
        <begin position="8"/>
        <end position="31"/>
    </location>
</feature>
<evidence type="ECO:0000313" key="4">
    <source>
        <dbReference type="Proteomes" id="UP001370348"/>
    </source>
</evidence>
<evidence type="ECO:0000256" key="2">
    <source>
        <dbReference type="SAM" id="Phobius"/>
    </source>
</evidence>
<gene>
    <name evidence="3" type="ORF">LZC94_43490</name>
</gene>
<name>A0ABZ2LVC1_9BACT</name>
<dbReference type="Proteomes" id="UP001370348">
    <property type="component" value="Chromosome"/>
</dbReference>
<keyword evidence="2" id="KW-0812">Transmembrane</keyword>
<organism evidence="3 4">
    <name type="scientific">Pendulispora albinea</name>
    <dbReference type="NCBI Taxonomy" id="2741071"/>
    <lineage>
        <taxon>Bacteria</taxon>
        <taxon>Pseudomonadati</taxon>
        <taxon>Myxococcota</taxon>
        <taxon>Myxococcia</taxon>
        <taxon>Myxococcales</taxon>
        <taxon>Sorangiineae</taxon>
        <taxon>Pendulisporaceae</taxon>
        <taxon>Pendulispora</taxon>
    </lineage>
</organism>
<feature type="transmembrane region" description="Helical" evidence="2">
    <location>
        <begin position="69"/>
        <end position="88"/>
    </location>
</feature>
<feature type="compositionally biased region" description="Basic and acidic residues" evidence="1">
    <location>
        <begin position="200"/>
        <end position="218"/>
    </location>
</feature>